<protein>
    <submittedName>
        <fullName evidence="2">Uncharacterized protein</fullName>
    </submittedName>
</protein>
<gene>
    <name evidence="2" type="ORF">AACH00_04390</name>
</gene>
<dbReference type="EMBL" id="JBBUTI010000002">
    <property type="protein sequence ID" value="MEK8045586.1"/>
    <property type="molecule type" value="Genomic_DNA"/>
</dbReference>
<keyword evidence="3" id="KW-1185">Reference proteome</keyword>
<feature type="region of interest" description="Disordered" evidence="1">
    <location>
        <begin position="21"/>
        <end position="40"/>
    </location>
</feature>
<organism evidence="2 3">
    <name type="scientific">Ideonella margarita</name>
    <dbReference type="NCBI Taxonomy" id="2984191"/>
    <lineage>
        <taxon>Bacteria</taxon>
        <taxon>Pseudomonadati</taxon>
        <taxon>Pseudomonadota</taxon>
        <taxon>Betaproteobacteria</taxon>
        <taxon>Burkholderiales</taxon>
        <taxon>Sphaerotilaceae</taxon>
        <taxon>Ideonella</taxon>
    </lineage>
</organism>
<comment type="caution">
    <text evidence="2">The sequence shown here is derived from an EMBL/GenBank/DDBJ whole genome shotgun (WGS) entry which is preliminary data.</text>
</comment>
<proteinExistence type="predicted"/>
<accession>A0ABU9C3S6</accession>
<dbReference type="Proteomes" id="UP001379945">
    <property type="component" value="Unassembled WGS sequence"/>
</dbReference>
<sequence>MSFVIQTSKPRNPLVALARQRVAGAHGPNNSARRQADRRALAREIARVDADRRSP</sequence>
<dbReference type="RefSeq" id="WP_341397818.1">
    <property type="nucleotide sequence ID" value="NZ_JBBUTI010000002.1"/>
</dbReference>
<name>A0ABU9C3S6_9BURK</name>
<evidence type="ECO:0000313" key="2">
    <source>
        <dbReference type="EMBL" id="MEK8045586.1"/>
    </source>
</evidence>
<evidence type="ECO:0000313" key="3">
    <source>
        <dbReference type="Proteomes" id="UP001379945"/>
    </source>
</evidence>
<evidence type="ECO:0000256" key="1">
    <source>
        <dbReference type="SAM" id="MobiDB-lite"/>
    </source>
</evidence>
<reference evidence="2 3" key="1">
    <citation type="submission" date="2024-04" db="EMBL/GenBank/DDBJ databases">
        <title>Novel species of the genus Ideonella isolated from streams.</title>
        <authorList>
            <person name="Lu H."/>
        </authorList>
    </citation>
    <scope>NUCLEOTIDE SEQUENCE [LARGE SCALE GENOMIC DNA]</scope>
    <source>
        <strain evidence="2 3">LYT19W</strain>
    </source>
</reference>